<protein>
    <submittedName>
        <fullName evidence="1">Uncharacterized protein</fullName>
    </submittedName>
</protein>
<proteinExistence type="predicted"/>
<dbReference type="EMBL" id="CP108264">
    <property type="protein sequence ID" value="WTU77920.1"/>
    <property type="molecule type" value="Genomic_DNA"/>
</dbReference>
<accession>A0AAU2JYM7</accession>
<gene>
    <name evidence="1" type="ORF">OG327_34020</name>
</gene>
<sequence length="200" mass="22575">MTDEIKWREVSKADTRYMRSFTCTSSPSPKNRGEIGVEHQVQAFFRQYAIAETNAAKDADLDGRLMIAEDSEGIAAAYSHRLLAPGEYPTELEIPAHCPVRDLCFLAVAERYRTRSDVLFGEAPRGTMADEAIDEALWDIKDRSPDAARIYATGFVDYRNTASMRMLARNHFNEISTGRPPPTGNNRLGLWMRILRQTAD</sequence>
<reference evidence="1" key="1">
    <citation type="submission" date="2022-10" db="EMBL/GenBank/DDBJ databases">
        <title>The complete genomes of actinobacterial strains from the NBC collection.</title>
        <authorList>
            <person name="Joergensen T.S."/>
            <person name="Alvarez Arevalo M."/>
            <person name="Sterndorff E.B."/>
            <person name="Faurdal D."/>
            <person name="Vuksanovic O."/>
            <person name="Mourched A.-S."/>
            <person name="Charusanti P."/>
            <person name="Shaw S."/>
            <person name="Blin K."/>
            <person name="Weber T."/>
        </authorList>
    </citation>
    <scope>NUCLEOTIDE SEQUENCE</scope>
    <source>
        <strain evidence="1">NBC_00049</strain>
    </source>
</reference>
<name>A0AAU2JYM7_9ACTN</name>
<dbReference type="AlphaFoldDB" id="A0AAU2JYM7"/>
<organism evidence="1">
    <name type="scientific">Streptomyces sp. NBC_00049</name>
    <dbReference type="NCBI Taxonomy" id="2903617"/>
    <lineage>
        <taxon>Bacteria</taxon>
        <taxon>Bacillati</taxon>
        <taxon>Actinomycetota</taxon>
        <taxon>Actinomycetes</taxon>
        <taxon>Kitasatosporales</taxon>
        <taxon>Streptomycetaceae</taxon>
        <taxon>Streptomyces</taxon>
    </lineage>
</organism>
<evidence type="ECO:0000313" key="1">
    <source>
        <dbReference type="EMBL" id="WTU77920.1"/>
    </source>
</evidence>